<comment type="caution">
    <text evidence="1">The sequence shown here is derived from an EMBL/GenBank/DDBJ whole genome shotgun (WGS) entry which is preliminary data.</text>
</comment>
<name>A0A8T1RK10_CARIL</name>
<keyword evidence="2" id="KW-1185">Reference proteome</keyword>
<proteinExistence type="predicted"/>
<protein>
    <submittedName>
        <fullName evidence="1">Uncharacterized protein</fullName>
    </submittedName>
</protein>
<evidence type="ECO:0000313" key="2">
    <source>
        <dbReference type="Proteomes" id="UP000811609"/>
    </source>
</evidence>
<organism evidence="1 2">
    <name type="scientific">Carya illinoinensis</name>
    <name type="common">Pecan</name>
    <dbReference type="NCBI Taxonomy" id="32201"/>
    <lineage>
        <taxon>Eukaryota</taxon>
        <taxon>Viridiplantae</taxon>
        <taxon>Streptophyta</taxon>
        <taxon>Embryophyta</taxon>
        <taxon>Tracheophyta</taxon>
        <taxon>Spermatophyta</taxon>
        <taxon>Magnoliopsida</taxon>
        <taxon>eudicotyledons</taxon>
        <taxon>Gunneridae</taxon>
        <taxon>Pentapetalae</taxon>
        <taxon>rosids</taxon>
        <taxon>fabids</taxon>
        <taxon>Fagales</taxon>
        <taxon>Juglandaceae</taxon>
        <taxon>Carya</taxon>
    </lineage>
</organism>
<accession>A0A8T1RK10</accession>
<sequence length="53" mass="5828">MILKNYEIPASLTCVEDELSERVKWWQVASQFGQSCEDSIGLGISSPSGDDHA</sequence>
<evidence type="ECO:0000313" key="1">
    <source>
        <dbReference type="EMBL" id="KAG6666161.1"/>
    </source>
</evidence>
<dbReference type="Proteomes" id="UP000811609">
    <property type="component" value="Chromosome 1"/>
</dbReference>
<reference evidence="1" key="1">
    <citation type="submission" date="2020-12" db="EMBL/GenBank/DDBJ databases">
        <title>WGS assembly of Carya illinoinensis cv. Pawnee.</title>
        <authorList>
            <person name="Platts A."/>
            <person name="Shu S."/>
            <person name="Wright S."/>
            <person name="Barry K."/>
            <person name="Edger P."/>
            <person name="Pires J.C."/>
            <person name="Schmutz J."/>
        </authorList>
    </citation>
    <scope>NUCLEOTIDE SEQUENCE</scope>
    <source>
        <tissue evidence="1">Leaf</tissue>
    </source>
</reference>
<dbReference type="EMBL" id="CM031809">
    <property type="protein sequence ID" value="KAG6666161.1"/>
    <property type="molecule type" value="Genomic_DNA"/>
</dbReference>
<gene>
    <name evidence="1" type="ORF">CIPAW_01G011900</name>
</gene>
<dbReference type="AlphaFoldDB" id="A0A8T1RK10"/>